<reference evidence="5" key="1">
    <citation type="submission" date="2016-04" db="UniProtKB">
        <authorList>
            <consortium name="WormBaseParasite"/>
        </authorList>
    </citation>
    <scope>IDENTIFICATION</scope>
</reference>
<dbReference type="AlphaFoldDB" id="A0A0N4UDW1"/>
<dbReference type="STRING" id="318479.A0A0N4UDW1"/>
<evidence type="ECO:0000313" key="3">
    <source>
        <dbReference type="Proteomes" id="UP000038040"/>
    </source>
</evidence>
<reference evidence="2 4" key="2">
    <citation type="submission" date="2018-11" db="EMBL/GenBank/DDBJ databases">
        <authorList>
            <consortium name="Pathogen Informatics"/>
        </authorList>
    </citation>
    <scope>NUCLEOTIDE SEQUENCE [LARGE SCALE GENOMIC DNA]</scope>
</reference>
<keyword evidence="4" id="KW-1185">Reference proteome</keyword>
<protein>
    <submittedName>
        <fullName evidence="5">SWIM-type domain-containing protein</fullName>
    </submittedName>
</protein>
<evidence type="ECO:0000256" key="1">
    <source>
        <dbReference type="SAM" id="MobiDB-lite"/>
    </source>
</evidence>
<proteinExistence type="predicted"/>
<feature type="compositionally biased region" description="Basic and acidic residues" evidence="1">
    <location>
        <begin position="16"/>
        <end position="35"/>
    </location>
</feature>
<dbReference type="OrthoDB" id="5780638at2759"/>
<gene>
    <name evidence="2" type="ORF">DME_LOCUS9278</name>
</gene>
<accession>A0A0N4UDW1</accession>
<dbReference type="EMBL" id="UYYG01001179">
    <property type="protein sequence ID" value="VDN59305.1"/>
    <property type="molecule type" value="Genomic_DNA"/>
</dbReference>
<dbReference type="Proteomes" id="UP000038040">
    <property type="component" value="Unplaced"/>
</dbReference>
<dbReference type="Proteomes" id="UP000274756">
    <property type="component" value="Unassembled WGS sequence"/>
</dbReference>
<feature type="region of interest" description="Disordered" evidence="1">
    <location>
        <begin position="1"/>
        <end position="40"/>
    </location>
</feature>
<dbReference type="WBParaSite" id="DME_0000553701-mRNA-1">
    <property type="protein sequence ID" value="DME_0000553701-mRNA-1"/>
    <property type="gene ID" value="DME_0000553701"/>
</dbReference>
<evidence type="ECO:0000313" key="4">
    <source>
        <dbReference type="Proteomes" id="UP000274756"/>
    </source>
</evidence>
<name>A0A0N4UDW1_DRAME</name>
<organism evidence="3 5">
    <name type="scientific">Dracunculus medinensis</name>
    <name type="common">Guinea worm</name>
    <dbReference type="NCBI Taxonomy" id="318479"/>
    <lineage>
        <taxon>Eukaryota</taxon>
        <taxon>Metazoa</taxon>
        <taxon>Ecdysozoa</taxon>
        <taxon>Nematoda</taxon>
        <taxon>Chromadorea</taxon>
        <taxon>Rhabditida</taxon>
        <taxon>Spirurina</taxon>
        <taxon>Dracunculoidea</taxon>
        <taxon>Dracunculidae</taxon>
        <taxon>Dracunculus</taxon>
    </lineage>
</organism>
<evidence type="ECO:0000313" key="2">
    <source>
        <dbReference type="EMBL" id="VDN59305.1"/>
    </source>
</evidence>
<evidence type="ECO:0000313" key="5">
    <source>
        <dbReference type="WBParaSite" id="DME_0000553701-mRNA-1"/>
    </source>
</evidence>
<sequence length="770" mass="88336">MHLRKRVKRNSTSSAEESREQAEKTKSFMITKREEEEIESLEAEVDPDDSIHEMIDVENDAIIQVEEGRASTSSRQTLLDTPNISLQSHNVDDKPKYIMRKIPRNTWVSRRSQNFNPVDTILGFSKTGKRERVLAPDAKDPSFSFTGNHKLFPYPVYYDIIMRAKHDPSIISLDIPKLRPSAGSIIVYDCKGADHYRQIHNDGYRWGRSKGVKLLQSVGNKLVRTYHFLFSPQNPAGDPAFKKYRFNLKDDPYGILVFHYIGDEKRALAVSEKCMDKTNAMVLLERSRQDIEAPPLLNLIPVAELNNNATEDERERYRQIIFENVQTIQRNLAFENGEPFIDKVELDENGNVGAVILFCHPLMDQLIGVASYLQQSNPFRTVLLFYHTEPCSSEFYLSTLTFVHPFFEGDQIIPVAFMLSSSSSPSRQADHDFFLSTICDRFNDLQNGRFVVVTGQNLHFTPEAFPVAEHFRCWIDFKRIKMAYLESNTEVDQNLSEYANDMNILMSCQTEKKFDEVWARISSCKRYTDYPEIMNYFVNVWIDFKFSSAIWILKPAGVPEAEKGIIWRGSNDLKKVVAQLCENNAQADIIIISLFLLSNAYRRLFIAGLHQCGGWRLKKCYRGRFQQSHLRLPKLPYAPAMENIVLTAFKYCPDRSYKNNHVTISDVIPNTDSNVYNPSNCAASSSISNSRLWSPQDTSAYRSGLDMSSRFTDMKLVPSVRLVSPMTFIVRGKSGFPHVVEATQAEEGEPLQWYCSCGSREQCQHVRKTL</sequence>